<dbReference type="Pfam" id="PF13579">
    <property type="entry name" value="Glyco_trans_4_4"/>
    <property type="match status" value="1"/>
</dbReference>
<evidence type="ECO:0000259" key="3">
    <source>
        <dbReference type="Pfam" id="PF13579"/>
    </source>
</evidence>
<reference evidence="4 5" key="1">
    <citation type="submission" date="2013-10" db="EMBL/GenBank/DDBJ databases">
        <title>Complete genome sequence of Corynebacterium lactis DSM 45799(T), isolated from raw cow milk.</title>
        <authorList>
            <person name="Ruckert C."/>
            <person name="Albersmeier A."/>
            <person name="Lipski A."/>
            <person name="Kalinowski J."/>
        </authorList>
    </citation>
    <scope>NUCLEOTIDE SEQUENCE [LARGE SCALE GENOMIC DNA]</scope>
    <source>
        <strain evidence="4 5">RW2-5</strain>
    </source>
</reference>
<dbReference type="PANTHER" id="PTHR45947:SF3">
    <property type="entry name" value="SULFOQUINOVOSYL TRANSFERASE SQD2"/>
    <property type="match status" value="1"/>
</dbReference>
<dbReference type="Pfam" id="PF13692">
    <property type="entry name" value="Glyco_trans_1_4"/>
    <property type="match status" value="1"/>
</dbReference>
<dbReference type="InterPro" id="IPR050194">
    <property type="entry name" value="Glycosyltransferase_grp1"/>
</dbReference>
<dbReference type="GO" id="GO:1901137">
    <property type="term" value="P:carbohydrate derivative biosynthetic process"/>
    <property type="evidence" value="ECO:0007669"/>
    <property type="project" value="UniProtKB-ARBA"/>
</dbReference>
<dbReference type="KEGG" id="clw:CLAC_00335"/>
<protein>
    <submittedName>
        <fullName evidence="4">Glycosyl transferase family 1</fullName>
    </submittedName>
</protein>
<dbReference type="CDD" id="cd03794">
    <property type="entry name" value="GT4_WbuB-like"/>
    <property type="match status" value="1"/>
</dbReference>
<accession>A0A0K2GY81</accession>
<dbReference type="GO" id="GO:1903509">
    <property type="term" value="P:liposaccharide metabolic process"/>
    <property type="evidence" value="ECO:0007669"/>
    <property type="project" value="UniProtKB-ARBA"/>
</dbReference>
<keyword evidence="5" id="KW-1185">Reference proteome</keyword>
<gene>
    <name evidence="4" type="ORF">CLAC_00335</name>
</gene>
<proteinExistence type="predicted"/>
<keyword evidence="2 4" id="KW-0808">Transferase</keyword>
<dbReference type="PANTHER" id="PTHR45947">
    <property type="entry name" value="SULFOQUINOVOSYL TRANSFERASE SQD2"/>
    <property type="match status" value="1"/>
</dbReference>
<feature type="domain" description="Glycosyltransferase subfamily 4-like N-terminal" evidence="3">
    <location>
        <begin position="26"/>
        <end position="187"/>
    </location>
</feature>
<evidence type="ECO:0000256" key="2">
    <source>
        <dbReference type="ARBA" id="ARBA00022679"/>
    </source>
</evidence>
<dbReference type="Gene3D" id="3.40.50.2000">
    <property type="entry name" value="Glycogen Phosphorylase B"/>
    <property type="match status" value="2"/>
</dbReference>
<organism evidence="4 5">
    <name type="scientific">Corynebacterium lactis RW2-5</name>
    <dbReference type="NCBI Taxonomy" id="1408189"/>
    <lineage>
        <taxon>Bacteria</taxon>
        <taxon>Bacillati</taxon>
        <taxon>Actinomycetota</taxon>
        <taxon>Actinomycetes</taxon>
        <taxon>Mycobacteriales</taxon>
        <taxon>Corynebacteriaceae</taxon>
        <taxon>Corynebacterium</taxon>
    </lineage>
</organism>
<evidence type="ECO:0000313" key="4">
    <source>
        <dbReference type="EMBL" id="ALA66436.1"/>
    </source>
</evidence>
<dbReference type="SUPFAM" id="SSF53756">
    <property type="entry name" value="UDP-Glycosyltransferase/glycogen phosphorylase"/>
    <property type="match status" value="1"/>
</dbReference>
<dbReference type="RefSeq" id="WP_245621904.1">
    <property type="nucleotide sequence ID" value="NZ_CP006841.1"/>
</dbReference>
<dbReference type="AlphaFoldDB" id="A0A0K2GY81"/>
<evidence type="ECO:0000313" key="5">
    <source>
        <dbReference type="Proteomes" id="UP000058446"/>
    </source>
</evidence>
<sequence length="404" mass="44083">MRKSMRITYIHQHFVLPGEPGGSRPYEFARRMAADGHHVTMICGGQAPMDRVVDGIHVRRLAIPYRNEMSTRERIGSFVSFLVRASVVAARVPADVVFASSTPLTVAVPGIVAKFVRRAPLVSEIRDLWPEVPIKLGYLNNPVAIFLAKTLEKAFYAASSQVVALSPSMGQGVAAVAPGKDVTVIPNASDFERFDVPADQRAAFRAEQGWGDDVVAVYAGGFGMSYQLEWIVDLAEQLRRDGVEGVRFVLIGQGSDSEALHRRALDAGLDADAMFLGRQPKEAVAKYVSAADVALSPLRDDPCLEGNSLNKVFDAMAASRPVVFNHGGWLEEAATEHDSGWRLPRDIPAAARKFAEIVADRDALRAAGQRNRALGEKRFARDSLYSQLMDVLNSAVSGIRKEQN</sequence>
<dbReference type="STRING" id="1408189.CLAC_00335"/>
<dbReference type="Proteomes" id="UP000058446">
    <property type="component" value="Chromosome"/>
</dbReference>
<dbReference type="EMBL" id="CP006841">
    <property type="protein sequence ID" value="ALA66436.1"/>
    <property type="molecule type" value="Genomic_DNA"/>
</dbReference>
<name>A0A0K2GY81_9CORY</name>
<evidence type="ECO:0000256" key="1">
    <source>
        <dbReference type="ARBA" id="ARBA00022676"/>
    </source>
</evidence>
<dbReference type="GO" id="GO:0016758">
    <property type="term" value="F:hexosyltransferase activity"/>
    <property type="evidence" value="ECO:0007669"/>
    <property type="project" value="TreeGrafter"/>
</dbReference>
<dbReference type="PATRIC" id="fig|1408189.4.peg.69"/>
<dbReference type="InterPro" id="IPR028098">
    <property type="entry name" value="Glyco_trans_4-like_N"/>
</dbReference>
<keyword evidence="1" id="KW-0328">Glycosyltransferase</keyword>